<dbReference type="GO" id="GO:0022857">
    <property type="term" value="F:transmembrane transporter activity"/>
    <property type="evidence" value="ECO:0007669"/>
    <property type="project" value="InterPro"/>
</dbReference>
<dbReference type="EMBL" id="VDGT01000026">
    <property type="protein sequence ID" value="TNM25939.1"/>
    <property type="molecule type" value="Genomic_DNA"/>
</dbReference>
<dbReference type="PANTHER" id="PTHR42718:SF9">
    <property type="entry name" value="MAJOR FACILITATOR SUPERFAMILY MULTIDRUG TRANSPORTER MFSC"/>
    <property type="match status" value="1"/>
</dbReference>
<feature type="region of interest" description="Disordered" evidence="9">
    <location>
        <begin position="489"/>
        <end position="514"/>
    </location>
</feature>
<evidence type="ECO:0000256" key="5">
    <source>
        <dbReference type="ARBA" id="ARBA00022692"/>
    </source>
</evidence>
<keyword evidence="8" id="KW-0046">Antibiotic resistance</keyword>
<accession>A0A5C4USP6</accession>
<name>A0A5C4USP6_9ACTN</name>
<keyword evidence="4" id="KW-1003">Cell membrane</keyword>
<protein>
    <submittedName>
        <fullName evidence="12">Multidrug efflux MFS transporter</fullName>
    </submittedName>
</protein>
<sequence>MEQLSKPSDPETGPPEPDGESIPSTVVLVIGLLLAAAFVMILNETVMGVALPRLMEDLEISAATGQWLTTAFMLTMAVVIPTTGLILKRFTTRAVFMTSMSLFTAGTALAAAAPGFPVLLVARIVQAAGTAVMLPLLITTVLTFVPATRRGSTMGLISIVIAVAPAIGPTFSGLILSELSWRWIFLFVLPVAVVALVVGSMRITNITTPAEARFDLVSIALSAVAFGGLVYGLSSIGESAEGDTPLPPAVPIAVGFVALALFTFRQLSLQRGGERQPLLDLRPFRNRSFTVGLIMLLVSMGALFGTLILLPIFLQNVRDLSTLETGLVLLPGGLVMGLVAPLAGRMYDRVGPRPLVVPGAFVVAGALASMQLLETDSPVGLAIAVHVVLSVGLGLLMTPLMTSSLGSLPAELYSHGSAILNTLQQLAGAAGTALFITVMTRGATSEVESGVDPLTAQASGIHDAFLCGAVLALVATGLSFLIRRPPTPVAAPEAGGAAGSGSDSDDEAVPAPLH</sequence>
<dbReference type="AlphaFoldDB" id="A0A5C4USP6"/>
<feature type="transmembrane region" description="Helical" evidence="10">
    <location>
        <begin position="62"/>
        <end position="87"/>
    </location>
</feature>
<dbReference type="PANTHER" id="PTHR42718">
    <property type="entry name" value="MAJOR FACILITATOR SUPERFAMILY MULTIDRUG TRANSPORTER MFSC"/>
    <property type="match status" value="1"/>
</dbReference>
<dbReference type="Gene3D" id="1.20.1720.10">
    <property type="entry name" value="Multidrug resistance protein D"/>
    <property type="match status" value="1"/>
</dbReference>
<feature type="transmembrane region" description="Helical" evidence="10">
    <location>
        <begin position="460"/>
        <end position="482"/>
    </location>
</feature>
<feature type="transmembrane region" description="Helical" evidence="10">
    <location>
        <begin position="289"/>
        <end position="314"/>
    </location>
</feature>
<organism evidence="12 13">
    <name type="scientific">Streptomyces sedi</name>
    <dbReference type="NCBI Taxonomy" id="555059"/>
    <lineage>
        <taxon>Bacteria</taxon>
        <taxon>Bacillati</taxon>
        <taxon>Actinomycetota</taxon>
        <taxon>Actinomycetes</taxon>
        <taxon>Kitasatosporales</taxon>
        <taxon>Streptomycetaceae</taxon>
        <taxon>Streptomyces</taxon>
    </lineage>
</organism>
<dbReference type="InterPro" id="IPR036259">
    <property type="entry name" value="MFS_trans_sf"/>
</dbReference>
<feature type="transmembrane region" description="Helical" evidence="10">
    <location>
        <begin position="216"/>
        <end position="237"/>
    </location>
</feature>
<keyword evidence="5 10" id="KW-0812">Transmembrane</keyword>
<dbReference type="Gene3D" id="1.20.1250.20">
    <property type="entry name" value="MFS general substrate transporter like domains"/>
    <property type="match status" value="1"/>
</dbReference>
<evidence type="ECO:0000313" key="12">
    <source>
        <dbReference type="EMBL" id="TNM25939.1"/>
    </source>
</evidence>
<evidence type="ECO:0000256" key="3">
    <source>
        <dbReference type="ARBA" id="ARBA00022448"/>
    </source>
</evidence>
<evidence type="ECO:0000256" key="7">
    <source>
        <dbReference type="ARBA" id="ARBA00023136"/>
    </source>
</evidence>
<feature type="transmembrane region" description="Helical" evidence="10">
    <location>
        <begin position="21"/>
        <end position="42"/>
    </location>
</feature>
<feature type="transmembrane region" description="Helical" evidence="10">
    <location>
        <begin position="418"/>
        <end position="440"/>
    </location>
</feature>
<dbReference type="Pfam" id="PF07690">
    <property type="entry name" value="MFS_1"/>
    <property type="match status" value="1"/>
</dbReference>
<evidence type="ECO:0000256" key="9">
    <source>
        <dbReference type="SAM" id="MobiDB-lite"/>
    </source>
</evidence>
<feature type="transmembrane region" description="Helical" evidence="10">
    <location>
        <begin position="249"/>
        <end position="268"/>
    </location>
</feature>
<feature type="transmembrane region" description="Helical" evidence="10">
    <location>
        <begin position="183"/>
        <end position="204"/>
    </location>
</feature>
<dbReference type="GO" id="GO:0046677">
    <property type="term" value="P:response to antibiotic"/>
    <property type="evidence" value="ECO:0007669"/>
    <property type="project" value="UniProtKB-KW"/>
</dbReference>
<evidence type="ECO:0000256" key="10">
    <source>
        <dbReference type="SAM" id="Phobius"/>
    </source>
</evidence>
<keyword evidence="13" id="KW-1185">Reference proteome</keyword>
<dbReference type="NCBIfam" id="TIGR00711">
    <property type="entry name" value="efflux_EmrB"/>
    <property type="match status" value="1"/>
</dbReference>
<evidence type="ECO:0000259" key="11">
    <source>
        <dbReference type="PROSITE" id="PS50850"/>
    </source>
</evidence>
<feature type="transmembrane region" description="Helical" evidence="10">
    <location>
        <begin position="156"/>
        <end position="177"/>
    </location>
</feature>
<evidence type="ECO:0000313" key="13">
    <source>
        <dbReference type="Proteomes" id="UP000311713"/>
    </source>
</evidence>
<feature type="transmembrane region" description="Helical" evidence="10">
    <location>
        <begin position="326"/>
        <end position="343"/>
    </location>
</feature>
<feature type="transmembrane region" description="Helical" evidence="10">
    <location>
        <begin position="94"/>
        <end position="112"/>
    </location>
</feature>
<dbReference type="InterPro" id="IPR020846">
    <property type="entry name" value="MFS_dom"/>
</dbReference>
<keyword evidence="3" id="KW-0813">Transport</keyword>
<evidence type="ECO:0000256" key="2">
    <source>
        <dbReference type="ARBA" id="ARBA00008537"/>
    </source>
</evidence>
<comment type="subcellular location">
    <subcellularLocation>
        <location evidence="1">Cell membrane</location>
        <topology evidence="1">Multi-pass membrane protein</topology>
    </subcellularLocation>
</comment>
<evidence type="ECO:0000256" key="4">
    <source>
        <dbReference type="ARBA" id="ARBA00022475"/>
    </source>
</evidence>
<dbReference type="PROSITE" id="PS50850">
    <property type="entry name" value="MFS"/>
    <property type="match status" value="1"/>
</dbReference>
<dbReference type="CDD" id="cd17503">
    <property type="entry name" value="MFS_LmrB_MDR_like"/>
    <property type="match status" value="1"/>
</dbReference>
<keyword evidence="7 10" id="KW-0472">Membrane</keyword>
<dbReference type="InterPro" id="IPR011701">
    <property type="entry name" value="MFS"/>
</dbReference>
<dbReference type="GO" id="GO:0005886">
    <property type="term" value="C:plasma membrane"/>
    <property type="evidence" value="ECO:0007669"/>
    <property type="project" value="UniProtKB-SubCell"/>
</dbReference>
<dbReference type="PRINTS" id="PR01036">
    <property type="entry name" value="TCRTETB"/>
</dbReference>
<evidence type="ECO:0000256" key="1">
    <source>
        <dbReference type="ARBA" id="ARBA00004651"/>
    </source>
</evidence>
<feature type="domain" description="Major facilitator superfamily (MFS) profile" evidence="11">
    <location>
        <begin position="29"/>
        <end position="487"/>
    </location>
</feature>
<reference evidence="12 13" key="1">
    <citation type="submission" date="2019-06" db="EMBL/GenBank/DDBJ databases">
        <title>Draft genome of Streptomyces sedi sp. JCM16909.</title>
        <authorList>
            <person name="Klykleung N."/>
            <person name="Tanasupawat S."/>
            <person name="Kudo T."/>
            <person name="Yuki M."/>
            <person name="Ohkuma M."/>
        </authorList>
    </citation>
    <scope>NUCLEOTIDE SEQUENCE [LARGE SCALE GENOMIC DNA]</scope>
    <source>
        <strain evidence="12 13">JCM 16909</strain>
    </source>
</reference>
<feature type="region of interest" description="Disordered" evidence="9">
    <location>
        <begin position="1"/>
        <end position="20"/>
    </location>
</feature>
<dbReference type="Proteomes" id="UP000311713">
    <property type="component" value="Unassembled WGS sequence"/>
</dbReference>
<keyword evidence="6 10" id="KW-1133">Transmembrane helix</keyword>
<gene>
    <name evidence="12" type="ORF">FH715_25605</name>
</gene>
<dbReference type="SUPFAM" id="SSF103473">
    <property type="entry name" value="MFS general substrate transporter"/>
    <property type="match status" value="1"/>
</dbReference>
<evidence type="ECO:0000256" key="6">
    <source>
        <dbReference type="ARBA" id="ARBA00022989"/>
    </source>
</evidence>
<feature type="transmembrane region" description="Helical" evidence="10">
    <location>
        <begin position="379"/>
        <end position="397"/>
    </location>
</feature>
<feature type="transmembrane region" description="Helical" evidence="10">
    <location>
        <begin position="355"/>
        <end position="373"/>
    </location>
</feature>
<proteinExistence type="inferred from homology"/>
<comment type="similarity">
    <text evidence="2">Belongs to the major facilitator superfamily. EmrB family.</text>
</comment>
<comment type="caution">
    <text evidence="12">The sequence shown here is derived from an EMBL/GenBank/DDBJ whole genome shotgun (WGS) entry which is preliminary data.</text>
</comment>
<dbReference type="OrthoDB" id="9812221at2"/>
<evidence type="ECO:0000256" key="8">
    <source>
        <dbReference type="ARBA" id="ARBA00023251"/>
    </source>
</evidence>
<dbReference type="RefSeq" id="WP_139649419.1">
    <property type="nucleotide sequence ID" value="NZ_BAAAZS010000035.1"/>
</dbReference>
<feature type="transmembrane region" description="Helical" evidence="10">
    <location>
        <begin position="124"/>
        <end position="144"/>
    </location>
</feature>
<dbReference type="InterPro" id="IPR004638">
    <property type="entry name" value="EmrB-like"/>
</dbReference>